<dbReference type="Proteomes" id="UP000189337">
    <property type="component" value="Unassembled WGS sequence"/>
</dbReference>
<reference evidence="1 2" key="1">
    <citation type="submission" date="2017-01" db="EMBL/GenBank/DDBJ databases">
        <title>Comparative genomic analysis of Brazilian Leptospira santarosai.</title>
        <authorList>
            <person name="Moreno L.Z."/>
            <person name="Miraglia F."/>
            <person name="Kremer F.S."/>
            <person name="Eslabao M.R."/>
            <person name="Lilenbaum W."/>
            <person name="Dellagostin O.A."/>
            <person name="Moreno A.M."/>
        </authorList>
    </citation>
    <scope>NUCLEOTIDE SEQUENCE [LARGE SCALE GENOMIC DNA]</scope>
    <source>
        <strain evidence="1 2">M52/8-19</strain>
    </source>
</reference>
<comment type="caution">
    <text evidence="1">The sequence shown here is derived from an EMBL/GenBank/DDBJ whole genome shotgun (WGS) entry which is preliminary data.</text>
</comment>
<dbReference type="EMBL" id="MTSU01000013">
    <property type="protein sequence ID" value="ONF92247.1"/>
    <property type="molecule type" value="Genomic_DNA"/>
</dbReference>
<accession>A0AB73LWS6</accession>
<proteinExistence type="predicted"/>
<evidence type="ECO:0000313" key="2">
    <source>
        <dbReference type="Proteomes" id="UP000189337"/>
    </source>
</evidence>
<dbReference type="RefSeq" id="WP_004481148.1">
    <property type="nucleotide sequence ID" value="NZ_CP028370.1"/>
</dbReference>
<sequence length="59" mass="7108">MLQLENHNQVNFRLKFQNNRNFDHKQKRLGITITEPHFPEYPLILSSEDCPDFLPLLQE</sequence>
<name>A0AB73LWS6_9LEPT</name>
<protein>
    <submittedName>
        <fullName evidence="1">Uncharacterized protein</fullName>
    </submittedName>
</protein>
<organism evidence="1 2">
    <name type="scientific">Leptospira santarosai</name>
    <dbReference type="NCBI Taxonomy" id="28183"/>
    <lineage>
        <taxon>Bacteria</taxon>
        <taxon>Pseudomonadati</taxon>
        <taxon>Spirochaetota</taxon>
        <taxon>Spirochaetia</taxon>
        <taxon>Leptospirales</taxon>
        <taxon>Leptospiraceae</taxon>
        <taxon>Leptospira</taxon>
    </lineage>
</organism>
<dbReference type="AlphaFoldDB" id="A0AB73LWS6"/>
<evidence type="ECO:0000313" key="1">
    <source>
        <dbReference type="EMBL" id="ONF92247.1"/>
    </source>
</evidence>
<gene>
    <name evidence="1" type="ORF">BWD14_13540</name>
</gene>